<feature type="region of interest" description="Disordered" evidence="4">
    <location>
        <begin position="77"/>
        <end position="112"/>
    </location>
</feature>
<dbReference type="GO" id="GO:0010468">
    <property type="term" value="P:regulation of gene expression"/>
    <property type="evidence" value="ECO:0007669"/>
    <property type="project" value="TreeGrafter"/>
</dbReference>
<dbReference type="InterPro" id="IPR036770">
    <property type="entry name" value="Ankyrin_rpt-contain_sf"/>
</dbReference>
<dbReference type="PROSITE" id="PS50297">
    <property type="entry name" value="ANK_REP_REGION"/>
    <property type="match status" value="1"/>
</dbReference>
<feature type="repeat" description="ANK" evidence="3">
    <location>
        <begin position="172"/>
        <end position="204"/>
    </location>
</feature>
<dbReference type="AlphaFoldDB" id="A0A9N9SFS2"/>
<dbReference type="GO" id="GO:0005634">
    <property type="term" value="C:nucleus"/>
    <property type="evidence" value="ECO:0007669"/>
    <property type="project" value="TreeGrafter"/>
</dbReference>
<dbReference type="EMBL" id="OU896710">
    <property type="protein sequence ID" value="CAG9820781.1"/>
    <property type="molecule type" value="Genomic_DNA"/>
</dbReference>
<evidence type="ECO:0000256" key="4">
    <source>
        <dbReference type="SAM" id="MobiDB-lite"/>
    </source>
</evidence>
<keyword evidence="2 3" id="KW-0040">ANK repeat</keyword>
<organism evidence="5 6">
    <name type="scientific">Phaedon cochleariae</name>
    <name type="common">Mustard beetle</name>
    <dbReference type="NCBI Taxonomy" id="80249"/>
    <lineage>
        <taxon>Eukaryota</taxon>
        <taxon>Metazoa</taxon>
        <taxon>Ecdysozoa</taxon>
        <taxon>Arthropoda</taxon>
        <taxon>Hexapoda</taxon>
        <taxon>Insecta</taxon>
        <taxon>Pterygota</taxon>
        <taxon>Neoptera</taxon>
        <taxon>Endopterygota</taxon>
        <taxon>Coleoptera</taxon>
        <taxon>Polyphaga</taxon>
        <taxon>Cucujiformia</taxon>
        <taxon>Chrysomeloidea</taxon>
        <taxon>Chrysomelidae</taxon>
        <taxon>Chrysomelinae</taxon>
        <taxon>Chrysomelini</taxon>
        <taxon>Phaedon</taxon>
    </lineage>
</organism>
<reference evidence="5" key="2">
    <citation type="submission" date="2022-10" db="EMBL/GenBank/DDBJ databases">
        <authorList>
            <consortium name="ENA_rothamsted_submissions"/>
            <consortium name="culmorum"/>
            <person name="King R."/>
        </authorList>
    </citation>
    <scope>NUCLEOTIDE SEQUENCE</scope>
</reference>
<accession>A0A9N9SFS2</accession>
<keyword evidence="6" id="KW-1185">Reference proteome</keyword>
<dbReference type="SUPFAM" id="SSF48403">
    <property type="entry name" value="Ankyrin repeat"/>
    <property type="match status" value="1"/>
</dbReference>
<sequence length="216" mass="23661">MHSTSSKHLSILHPPEPTPCFGPHGNWLLRNILQRGRKRAAARLRWGIGVHENFAADDQALLQNGSDIVNQELENNTCNSGEHEDLEDQGGVHSGDDNVDDPDYLPSDDQSQDDIIVDTRLSTKTSLALYDRDRTGKTPLHYCCTSDNIYAAQGADIIAMAAPDLIDSKDDDGFTPLHLAVIAGNMQLVTFLLANNADVNAVDNEKHTVVHWATGK</sequence>
<evidence type="ECO:0000256" key="1">
    <source>
        <dbReference type="ARBA" id="ARBA00022737"/>
    </source>
</evidence>
<dbReference type="SMART" id="SM00248">
    <property type="entry name" value="ANK"/>
    <property type="match status" value="2"/>
</dbReference>
<dbReference type="Pfam" id="PF00023">
    <property type="entry name" value="Ank"/>
    <property type="match status" value="1"/>
</dbReference>
<dbReference type="PANTHER" id="PTHR24124">
    <property type="entry name" value="ANKYRIN REPEAT FAMILY A"/>
    <property type="match status" value="1"/>
</dbReference>
<dbReference type="InterPro" id="IPR002110">
    <property type="entry name" value="Ankyrin_rpt"/>
</dbReference>
<dbReference type="OrthoDB" id="10258888at2759"/>
<dbReference type="Proteomes" id="UP001153737">
    <property type="component" value="Chromosome 4"/>
</dbReference>
<protein>
    <submittedName>
        <fullName evidence="5">Uncharacterized protein</fullName>
    </submittedName>
</protein>
<dbReference type="Gene3D" id="1.25.40.20">
    <property type="entry name" value="Ankyrin repeat-containing domain"/>
    <property type="match status" value="2"/>
</dbReference>
<evidence type="ECO:0000313" key="5">
    <source>
        <dbReference type="EMBL" id="CAG9820781.1"/>
    </source>
</evidence>
<dbReference type="PROSITE" id="PS50088">
    <property type="entry name" value="ANK_REPEAT"/>
    <property type="match status" value="1"/>
</dbReference>
<proteinExistence type="predicted"/>
<evidence type="ECO:0000256" key="3">
    <source>
        <dbReference type="PROSITE-ProRule" id="PRU00023"/>
    </source>
</evidence>
<dbReference type="PANTHER" id="PTHR24124:SF14">
    <property type="entry name" value="CHROMOSOME UNDETERMINED SCAFFOLD_25, WHOLE GENOME SHOTGUN SEQUENCE"/>
    <property type="match status" value="1"/>
</dbReference>
<name>A0A9N9SFS2_PHACE</name>
<reference evidence="5" key="1">
    <citation type="submission" date="2022-01" db="EMBL/GenBank/DDBJ databases">
        <authorList>
            <person name="King R."/>
        </authorList>
    </citation>
    <scope>NUCLEOTIDE SEQUENCE</scope>
</reference>
<keyword evidence="1" id="KW-0677">Repeat</keyword>
<gene>
    <name evidence="5" type="ORF">PHAECO_LOCUS8583</name>
</gene>
<evidence type="ECO:0000313" key="6">
    <source>
        <dbReference type="Proteomes" id="UP001153737"/>
    </source>
</evidence>
<evidence type="ECO:0000256" key="2">
    <source>
        <dbReference type="ARBA" id="ARBA00023043"/>
    </source>
</evidence>